<feature type="binding site" evidence="6">
    <location>
        <position position="24"/>
    </location>
    <ligand>
        <name>Zn(2+)</name>
        <dbReference type="ChEBI" id="CHEBI:29105"/>
        <label>1</label>
    </ligand>
</feature>
<dbReference type="GO" id="GO:0003899">
    <property type="term" value="F:DNA-directed RNA polymerase activity"/>
    <property type="evidence" value="ECO:0007669"/>
    <property type="project" value="InterPro"/>
</dbReference>
<dbReference type="FunCoup" id="T1G1K9">
    <property type="interactions" value="1213"/>
</dbReference>
<evidence type="ECO:0000259" key="8">
    <source>
        <dbReference type="PROSITE" id="PS51133"/>
    </source>
</evidence>
<dbReference type="RefSeq" id="XP_009012976.1">
    <property type="nucleotide sequence ID" value="XM_009014728.1"/>
</dbReference>
<keyword evidence="4 6" id="KW-0862">Zinc</keyword>
<reference evidence="10" key="3">
    <citation type="submission" date="2015-06" db="UniProtKB">
        <authorList>
            <consortium name="EnsemblMetazoa"/>
        </authorList>
    </citation>
    <scope>IDENTIFICATION</scope>
</reference>
<dbReference type="PROSITE" id="PS51133">
    <property type="entry name" value="ZF_TFIIS_2"/>
    <property type="match status" value="1"/>
</dbReference>
<proteinExistence type="inferred from homology"/>
<reference evidence="9 11" key="2">
    <citation type="journal article" date="2013" name="Nature">
        <title>Insights into bilaterian evolution from three spiralian genomes.</title>
        <authorList>
            <person name="Simakov O."/>
            <person name="Marletaz F."/>
            <person name="Cho S.J."/>
            <person name="Edsinger-Gonzales E."/>
            <person name="Havlak P."/>
            <person name="Hellsten U."/>
            <person name="Kuo D.H."/>
            <person name="Larsson T."/>
            <person name="Lv J."/>
            <person name="Arendt D."/>
            <person name="Savage R."/>
            <person name="Osoegawa K."/>
            <person name="de Jong P."/>
            <person name="Grimwood J."/>
            <person name="Chapman J.A."/>
            <person name="Shapiro H."/>
            <person name="Aerts A."/>
            <person name="Otillar R.P."/>
            <person name="Terry A.Y."/>
            <person name="Boore J.L."/>
            <person name="Grigoriev I.V."/>
            <person name="Lindberg D.R."/>
            <person name="Seaver E.C."/>
            <person name="Weisblat D.A."/>
            <person name="Putnam N.H."/>
            <person name="Rokhsar D.S."/>
        </authorList>
    </citation>
    <scope>NUCLEOTIDE SEQUENCE</scope>
</reference>
<keyword evidence="3 7" id="KW-0863">Zinc-finger</keyword>
<dbReference type="STRING" id="6412.T1G1K9"/>
<dbReference type="PANTHER" id="PTHR11239">
    <property type="entry name" value="DNA-DIRECTED RNA POLYMERASE"/>
    <property type="match status" value="1"/>
</dbReference>
<evidence type="ECO:0000256" key="4">
    <source>
        <dbReference type="ARBA" id="ARBA00022833"/>
    </source>
</evidence>
<sequence length="114" mass="13355">MHFCKKCGTIMQTPEESNKSFALCYNSKCGHTEPIEASCQETTYELLYNTQQITNKKNDNEEYNRVLGPTIERQCSFCRYRLAAYFTRQMRSADEGQSVFYTCLNCKRVEREDS</sequence>
<dbReference type="GO" id="GO:0003676">
    <property type="term" value="F:nucleic acid binding"/>
    <property type="evidence" value="ECO:0007669"/>
    <property type="project" value="InterPro"/>
</dbReference>
<dbReference type="OrthoDB" id="10056816at2759"/>
<dbReference type="FunFam" id="2.20.25.10:FF:000091">
    <property type="entry name" value="DNA-directed RNA polymerase subunit"/>
    <property type="match status" value="1"/>
</dbReference>
<keyword evidence="2 6" id="KW-0479">Metal-binding</keyword>
<dbReference type="CTD" id="20214957"/>
<evidence type="ECO:0000313" key="10">
    <source>
        <dbReference type="EnsemblMetazoa" id="HelroP73994"/>
    </source>
</evidence>
<dbReference type="eggNOG" id="KOG2907">
    <property type="taxonomic scope" value="Eukaryota"/>
</dbReference>
<accession>T1G1K9</accession>
<dbReference type="SMART" id="SM00440">
    <property type="entry name" value="ZnF_C2C2"/>
    <property type="match status" value="1"/>
</dbReference>
<comment type="similarity">
    <text evidence="5">Belongs to the archaeal rpoM/eukaryotic RPA12/RPB9/RPC11 RNA polymerase family.</text>
</comment>
<dbReference type="GO" id="GO:0005736">
    <property type="term" value="C:RNA polymerase I complex"/>
    <property type="evidence" value="ECO:0000318"/>
    <property type="project" value="GO_Central"/>
</dbReference>
<feature type="binding site" evidence="6">
    <location>
        <position position="7"/>
    </location>
    <ligand>
        <name>Zn(2+)</name>
        <dbReference type="ChEBI" id="CHEBI:29105"/>
        <label>1</label>
    </ligand>
</feature>
<name>T1G1K9_HELRO</name>
<keyword evidence="11" id="KW-1185">Reference proteome</keyword>
<dbReference type="PROSITE" id="PS00466">
    <property type="entry name" value="ZF_TFIIS_1"/>
    <property type="match status" value="1"/>
</dbReference>
<organism evidence="10 11">
    <name type="scientific">Helobdella robusta</name>
    <name type="common">Californian leech</name>
    <dbReference type="NCBI Taxonomy" id="6412"/>
    <lineage>
        <taxon>Eukaryota</taxon>
        <taxon>Metazoa</taxon>
        <taxon>Spiralia</taxon>
        <taxon>Lophotrochozoa</taxon>
        <taxon>Annelida</taxon>
        <taxon>Clitellata</taxon>
        <taxon>Hirudinea</taxon>
        <taxon>Rhynchobdellida</taxon>
        <taxon>Glossiphoniidae</taxon>
        <taxon>Helobdella</taxon>
    </lineage>
</organism>
<evidence type="ECO:0000256" key="2">
    <source>
        <dbReference type="ARBA" id="ARBA00022723"/>
    </source>
</evidence>
<dbReference type="PANTHER" id="PTHR11239:SF14">
    <property type="entry name" value="DNA-DIRECTED RNA POLYMERASE I SUBUNIT RPA12"/>
    <property type="match status" value="1"/>
</dbReference>
<reference evidence="11" key="1">
    <citation type="submission" date="2012-12" db="EMBL/GenBank/DDBJ databases">
        <authorList>
            <person name="Hellsten U."/>
            <person name="Grimwood J."/>
            <person name="Chapman J.A."/>
            <person name="Shapiro H."/>
            <person name="Aerts A."/>
            <person name="Otillar R.P."/>
            <person name="Terry A.Y."/>
            <person name="Boore J.L."/>
            <person name="Simakov O."/>
            <person name="Marletaz F."/>
            <person name="Cho S.-J."/>
            <person name="Edsinger-Gonzales E."/>
            <person name="Havlak P."/>
            <person name="Kuo D.-H."/>
            <person name="Larsson T."/>
            <person name="Lv J."/>
            <person name="Arendt D."/>
            <person name="Savage R."/>
            <person name="Osoegawa K."/>
            <person name="de Jong P."/>
            <person name="Lindberg D.R."/>
            <person name="Seaver E.C."/>
            <person name="Weisblat D.A."/>
            <person name="Putnam N.H."/>
            <person name="Grigoriev I.V."/>
            <person name="Rokhsar D.S."/>
        </authorList>
    </citation>
    <scope>NUCLEOTIDE SEQUENCE</scope>
</reference>
<feature type="domain" description="TFIIS-type" evidence="8">
    <location>
        <begin position="71"/>
        <end position="111"/>
    </location>
</feature>
<dbReference type="KEGG" id="hro:HELRODRAFT_73994"/>
<evidence type="ECO:0000256" key="5">
    <source>
        <dbReference type="PIRNR" id="PIRNR005586"/>
    </source>
</evidence>
<evidence type="ECO:0000313" key="9">
    <source>
        <dbReference type="EMBL" id="ESO08954.1"/>
    </source>
</evidence>
<feature type="binding site" evidence="6">
    <location>
        <position position="75"/>
    </location>
    <ligand>
        <name>Zn(2+)</name>
        <dbReference type="ChEBI" id="CHEBI:29105"/>
        <label>2</label>
    </ligand>
</feature>
<feature type="binding site" evidence="6">
    <location>
        <position position="103"/>
    </location>
    <ligand>
        <name>Zn(2+)</name>
        <dbReference type="ChEBI" id="CHEBI:29105"/>
        <label>2</label>
    </ligand>
</feature>
<comment type="subcellular location">
    <subcellularLocation>
        <location evidence="5">Nucleus</location>
    </subcellularLocation>
</comment>
<evidence type="ECO:0000256" key="6">
    <source>
        <dbReference type="PIRSR" id="PIRSR005586-1"/>
    </source>
</evidence>
<dbReference type="InterPro" id="IPR012164">
    <property type="entry name" value="Rpa12/Rpb9/Rpc10/TFS"/>
</dbReference>
<dbReference type="InParanoid" id="T1G1K9"/>
<dbReference type="EMBL" id="KB096023">
    <property type="protein sequence ID" value="ESO08954.1"/>
    <property type="molecule type" value="Genomic_DNA"/>
</dbReference>
<evidence type="ECO:0000313" key="11">
    <source>
        <dbReference type="Proteomes" id="UP000015101"/>
    </source>
</evidence>
<dbReference type="EnsemblMetazoa" id="HelroT73994">
    <property type="protein sequence ID" value="HelroP73994"/>
    <property type="gene ID" value="HelroG73994"/>
</dbReference>
<dbReference type="EMBL" id="AMQM01003129">
    <property type="status" value="NOT_ANNOTATED_CDS"/>
    <property type="molecule type" value="Genomic_DNA"/>
</dbReference>
<dbReference type="PIRSF" id="PIRSF005586">
    <property type="entry name" value="RNApol_RpoM"/>
    <property type="match status" value="1"/>
</dbReference>
<dbReference type="Gene3D" id="2.20.25.10">
    <property type="match status" value="1"/>
</dbReference>
<feature type="binding site" evidence="6">
    <location>
        <position position="29"/>
    </location>
    <ligand>
        <name>Zn(2+)</name>
        <dbReference type="ChEBI" id="CHEBI:29105"/>
        <label>1</label>
    </ligand>
</feature>
<feature type="binding site" evidence="6">
    <location>
        <position position="78"/>
    </location>
    <ligand>
        <name>Zn(2+)</name>
        <dbReference type="ChEBI" id="CHEBI:29105"/>
        <label>2</label>
    </ligand>
</feature>
<dbReference type="GO" id="GO:0006363">
    <property type="term" value="P:termination of RNA polymerase I transcription"/>
    <property type="evidence" value="ECO:0000318"/>
    <property type="project" value="GO_Central"/>
</dbReference>
<dbReference type="SUPFAM" id="SSF57783">
    <property type="entry name" value="Zinc beta-ribbon"/>
    <property type="match status" value="1"/>
</dbReference>
<evidence type="ECO:0000256" key="3">
    <source>
        <dbReference type="ARBA" id="ARBA00022771"/>
    </source>
</evidence>
<feature type="binding site" evidence="6">
    <location>
        <position position="106"/>
    </location>
    <ligand>
        <name>Zn(2+)</name>
        <dbReference type="ChEBI" id="CHEBI:29105"/>
        <label>2</label>
    </ligand>
</feature>
<comment type="function">
    <text evidence="5">DNA-dependent RNA polymerase catalyzes the transcription of DNA into RNA using the four ribonucleoside triphosphates as substrates.</text>
</comment>
<evidence type="ECO:0000256" key="7">
    <source>
        <dbReference type="PIRSR" id="PIRSR005586-2"/>
    </source>
</evidence>
<dbReference type="GeneID" id="20214957"/>
<keyword evidence="5" id="KW-0804">Transcription</keyword>
<gene>
    <name evidence="10" type="primary">20214957</name>
    <name evidence="9" type="ORF">HELRODRAFT_73994</name>
</gene>
<dbReference type="HOGENOM" id="CLU_093932_1_2_1"/>
<feature type="zinc finger region" description="C4-type" evidence="7">
    <location>
        <begin position="4"/>
        <end position="29"/>
    </location>
</feature>
<dbReference type="InterPro" id="IPR001222">
    <property type="entry name" value="Znf_TFIIS"/>
</dbReference>
<feature type="binding site" evidence="6">
    <location>
        <position position="4"/>
    </location>
    <ligand>
        <name>Zn(2+)</name>
        <dbReference type="ChEBI" id="CHEBI:29105"/>
        <label>1</label>
    </ligand>
</feature>
<dbReference type="Proteomes" id="UP000015101">
    <property type="component" value="Unassembled WGS sequence"/>
</dbReference>
<dbReference type="GO" id="GO:0008270">
    <property type="term" value="F:zinc ion binding"/>
    <property type="evidence" value="ECO:0007669"/>
    <property type="project" value="UniProtKB-KW"/>
</dbReference>
<evidence type="ECO:0000256" key="1">
    <source>
        <dbReference type="ARBA" id="ARBA00022478"/>
    </source>
</evidence>
<keyword evidence="1 5" id="KW-0240">DNA-directed RNA polymerase</keyword>
<protein>
    <recommendedName>
        <fullName evidence="5">DNA-directed RNA polymerase subunit</fullName>
    </recommendedName>
</protein>
<dbReference type="AlphaFoldDB" id="T1G1K9"/>
<keyword evidence="5" id="KW-0539">Nucleus</keyword>
<dbReference type="Pfam" id="PF01096">
    <property type="entry name" value="Zn_ribbon_TFIIS"/>
    <property type="match status" value="1"/>
</dbReference>